<name>A0A6A7ZME0_RHIML</name>
<evidence type="ECO:0000313" key="3">
    <source>
        <dbReference type="EMBL" id="MQW05689.1"/>
    </source>
</evidence>
<dbReference type="EMBL" id="WISP01000070">
    <property type="protein sequence ID" value="MQW03894.1"/>
    <property type="molecule type" value="Genomic_DNA"/>
</dbReference>
<evidence type="ECO:0000256" key="1">
    <source>
        <dbReference type="ARBA" id="ARBA00022649"/>
    </source>
</evidence>
<feature type="non-terminal residue" evidence="2">
    <location>
        <position position="46"/>
    </location>
</feature>
<dbReference type="Pfam" id="PF05016">
    <property type="entry name" value="ParE_toxin"/>
    <property type="match status" value="1"/>
</dbReference>
<reference evidence="2" key="1">
    <citation type="journal article" date="2013" name="Genome Biol.">
        <title>Comparative genomics of the core and accessory genomes of 48 Sinorhizobium strains comprising five genospecies.</title>
        <authorList>
            <person name="Sugawara M."/>
            <person name="Epstein B."/>
            <person name="Badgley B.D."/>
            <person name="Unno T."/>
            <person name="Xu L."/>
            <person name="Reese J."/>
            <person name="Gyaneshwar P."/>
            <person name="Denny R."/>
            <person name="Mudge J."/>
            <person name="Bharti A.K."/>
            <person name="Farmer A.D."/>
            <person name="May G.D."/>
            <person name="Woodward J.E."/>
            <person name="Medigue C."/>
            <person name="Vallenet D."/>
            <person name="Lajus A."/>
            <person name="Rouy Z."/>
            <person name="Martinez-Vaz B."/>
            <person name="Tiffin P."/>
            <person name="Young N.D."/>
            <person name="Sadowsky M.J."/>
        </authorList>
    </citation>
    <scope>NUCLEOTIDE SEQUENCE</scope>
    <source>
        <strain evidence="2">M30</strain>
    </source>
</reference>
<dbReference type="AlphaFoldDB" id="A0A6A7ZME0"/>
<evidence type="ECO:0000313" key="2">
    <source>
        <dbReference type="EMBL" id="MQW03894.1"/>
    </source>
</evidence>
<keyword evidence="1" id="KW-1277">Toxin-antitoxin system</keyword>
<comment type="caution">
    <text evidence="2">The sequence shown here is derived from an EMBL/GenBank/DDBJ whole genome shotgun (WGS) entry which is preliminary data.</text>
</comment>
<dbReference type="EMBL" id="WISP01000135">
    <property type="protein sequence ID" value="MQW05689.1"/>
    <property type="molecule type" value="Genomic_DNA"/>
</dbReference>
<proteinExistence type="predicted"/>
<dbReference type="InterPro" id="IPR007712">
    <property type="entry name" value="RelE/ParE_toxin"/>
</dbReference>
<dbReference type="RefSeq" id="WP_192925639.1">
    <property type="nucleotide sequence ID" value="NZ_WISP01000070.1"/>
</dbReference>
<dbReference type="Gene3D" id="3.30.2310.20">
    <property type="entry name" value="RelE-like"/>
    <property type="match status" value="1"/>
</dbReference>
<organism evidence="2">
    <name type="scientific">Rhizobium meliloti</name>
    <name type="common">Ensifer meliloti</name>
    <name type="synonym">Sinorhizobium meliloti</name>
    <dbReference type="NCBI Taxonomy" id="382"/>
    <lineage>
        <taxon>Bacteria</taxon>
        <taxon>Pseudomonadati</taxon>
        <taxon>Pseudomonadota</taxon>
        <taxon>Alphaproteobacteria</taxon>
        <taxon>Hyphomicrobiales</taxon>
        <taxon>Rhizobiaceae</taxon>
        <taxon>Sinorhizobium/Ensifer group</taxon>
        <taxon>Sinorhizobium</taxon>
    </lineage>
</organism>
<gene>
    <name evidence="2" type="ORF">GHK45_08800</name>
    <name evidence="3" type="ORF">GHK45_18525</name>
</gene>
<dbReference type="InterPro" id="IPR035093">
    <property type="entry name" value="RelE/ParE_toxin_dom_sf"/>
</dbReference>
<accession>A0A6A7ZME0</accession>
<protein>
    <submittedName>
        <fullName evidence="2">Type II toxin-antitoxin system RelE/ParE family toxin</fullName>
    </submittedName>
</protein>
<sequence length="46" mass="5507">MATERPFRLAPAAKADLRKIWRYTARRWSLEQAETYQDQLYTAFEG</sequence>